<gene>
    <name evidence="2" type="ORF">LCGC14_1574910</name>
</gene>
<accession>A0A0F9IIN7</accession>
<dbReference type="Gene3D" id="3.40.50.10400">
    <property type="entry name" value="Hypothetical protein PA1492"/>
    <property type="match status" value="1"/>
</dbReference>
<reference evidence="2" key="1">
    <citation type="journal article" date="2015" name="Nature">
        <title>Complex archaea that bridge the gap between prokaryotes and eukaryotes.</title>
        <authorList>
            <person name="Spang A."/>
            <person name="Saw J.H."/>
            <person name="Jorgensen S.L."/>
            <person name="Zaremba-Niedzwiedzka K."/>
            <person name="Martijn J."/>
            <person name="Lind A.E."/>
            <person name="van Eijk R."/>
            <person name="Schleper C."/>
            <person name="Guy L."/>
            <person name="Ettema T.J."/>
        </authorList>
    </citation>
    <scope>NUCLEOTIDE SEQUENCE</scope>
</reference>
<organism evidence="2">
    <name type="scientific">marine sediment metagenome</name>
    <dbReference type="NCBI Taxonomy" id="412755"/>
    <lineage>
        <taxon>unclassified sequences</taxon>
        <taxon>metagenomes</taxon>
        <taxon>ecological metagenomes</taxon>
    </lineage>
</organism>
<dbReference type="SUPFAM" id="SSF52309">
    <property type="entry name" value="N-(deoxy)ribosyltransferase-like"/>
    <property type="match status" value="1"/>
</dbReference>
<dbReference type="Pfam" id="PF24963">
    <property type="entry name" value="DUF7768"/>
    <property type="match status" value="1"/>
</dbReference>
<proteinExistence type="predicted"/>
<evidence type="ECO:0000313" key="2">
    <source>
        <dbReference type="EMBL" id="KKM27417.1"/>
    </source>
</evidence>
<dbReference type="AlphaFoldDB" id="A0A0F9IIN7"/>
<evidence type="ECO:0000259" key="1">
    <source>
        <dbReference type="Pfam" id="PF24963"/>
    </source>
</evidence>
<protein>
    <recommendedName>
        <fullName evidence="1">DUF7768 domain-containing protein</fullName>
    </recommendedName>
</protein>
<dbReference type="InterPro" id="IPR056670">
    <property type="entry name" value="DUF7768"/>
</dbReference>
<sequence length="122" mass="13789">MQRKTRRTGRVLKIYIAAPYTADTLEEREANVARAVEVAVRLLEKGYAVYVPHLLHFIDLKAKEMGVYFPESLWINIGLKELSGCDTILILGVSPGVERERQFALQNGIPVYFGKKRRVGNG</sequence>
<dbReference type="EMBL" id="LAZR01012325">
    <property type="protein sequence ID" value="KKM27417.1"/>
    <property type="molecule type" value="Genomic_DNA"/>
</dbReference>
<comment type="caution">
    <text evidence="2">The sequence shown here is derived from an EMBL/GenBank/DDBJ whole genome shotgun (WGS) entry which is preliminary data.</text>
</comment>
<feature type="domain" description="DUF7768" evidence="1">
    <location>
        <begin position="13"/>
        <end position="112"/>
    </location>
</feature>
<name>A0A0F9IIN7_9ZZZZ</name>